<dbReference type="InParanoid" id="G9EUU8"/>
<evidence type="ECO:0000313" key="2">
    <source>
        <dbReference type="Proteomes" id="UP000002770"/>
    </source>
</evidence>
<gene>
    <name evidence="1" type="ORF">LDG_9098</name>
</gene>
<dbReference type="Proteomes" id="UP000002770">
    <property type="component" value="Unassembled WGS sequence"/>
</dbReference>
<protein>
    <submittedName>
        <fullName evidence="1">Uncharacterized protein</fullName>
    </submittedName>
</protein>
<sequence>MSDGVNGTTNCFNNVENLLVFKSIVTSHLLKKAQHIQSVNQTVFEQFYELAVNSPRINPFVA</sequence>
<organism evidence="1 2">
    <name type="scientific">Legionella drancourtii LLAP12</name>
    <dbReference type="NCBI Taxonomy" id="658187"/>
    <lineage>
        <taxon>Bacteria</taxon>
        <taxon>Pseudomonadati</taxon>
        <taxon>Pseudomonadota</taxon>
        <taxon>Gammaproteobacteria</taxon>
        <taxon>Legionellales</taxon>
        <taxon>Legionellaceae</taxon>
        <taxon>Legionella</taxon>
    </lineage>
</organism>
<dbReference type="HOGENOM" id="CLU_2898690_0_0_6"/>
<reference evidence="1 2" key="1">
    <citation type="journal article" date="2011" name="BMC Genomics">
        <title>Insight into cross-talk between intra-amoebal pathogens.</title>
        <authorList>
            <person name="Gimenez G."/>
            <person name="Bertelli C."/>
            <person name="Moliner C."/>
            <person name="Robert C."/>
            <person name="Raoult D."/>
            <person name="Fournier P.E."/>
            <person name="Greub G."/>
        </authorList>
    </citation>
    <scope>NUCLEOTIDE SEQUENCE [LARGE SCALE GENOMIC DNA]</scope>
    <source>
        <strain evidence="1 2">LLAP12</strain>
    </source>
</reference>
<accession>G9EUU8</accession>
<dbReference type="AlphaFoldDB" id="G9EUU8"/>
<name>G9EUU8_9GAMM</name>
<dbReference type="EMBL" id="JH413850">
    <property type="protein sequence ID" value="EHL29098.1"/>
    <property type="molecule type" value="Genomic_DNA"/>
</dbReference>
<proteinExistence type="predicted"/>
<evidence type="ECO:0000313" key="1">
    <source>
        <dbReference type="EMBL" id="EHL29098.1"/>
    </source>
</evidence>
<keyword evidence="2" id="KW-1185">Reference proteome</keyword>